<feature type="compositionally biased region" description="Acidic residues" evidence="11">
    <location>
        <begin position="94"/>
        <end position="107"/>
    </location>
</feature>
<dbReference type="Pfam" id="PF00069">
    <property type="entry name" value="Pkinase"/>
    <property type="match status" value="2"/>
</dbReference>
<keyword evidence="2" id="KW-0723">Serine/threonine-protein kinase</keyword>
<keyword evidence="15" id="KW-1185">Reference proteome</keyword>
<dbReference type="InterPro" id="IPR050236">
    <property type="entry name" value="Ser_Thr_kinase_AGC"/>
</dbReference>
<comment type="caution">
    <text evidence="14">The sequence shown here is derived from an EMBL/GenBank/DDBJ whole genome shotgun (WGS) entry which is preliminary data.</text>
</comment>
<feature type="binding site" evidence="10">
    <location>
        <position position="238"/>
    </location>
    <ligand>
        <name>ATP</name>
        <dbReference type="ChEBI" id="CHEBI:30616"/>
    </ligand>
</feature>
<dbReference type="Gene3D" id="1.10.510.10">
    <property type="entry name" value="Transferase(Phosphotransferase) domain 1"/>
    <property type="match status" value="1"/>
</dbReference>
<sequence length="671" mass="75811">MSTTQSKQDLEGPWETAASSNSGYQYQHQYYSWQQPPQQQLLQQQQARQSHNQEATGLVYGRETRSRDGNAGDDGEQGGSPTTPIPGSCFFTDFQDDGEAEENEDVQDQQPQQEGNTSDSRAIVGGMATLTLQRDGSHAHGGQVEATVRAGATVEQTPTTHTPATLRKCQSTHVYFLDHYIDLLSYLKKRQERLQEFKKSLARQNAIQFQILTQVGQGGFGEVFLARKTDTNELCALKRMSKKRLHLQDEVQHILTERDVLTSTKSEWHVKLLYSFQDTEYVYLAMEFVQGGDVRTMLTARGVLREEDTRLYFAEMVMAIDALHQQGYIHRDLKPENFLIDHGGHVKLTDFGLSKGQLAESRIEAMKAKLREVKNSMEPTMPAVLLRRGGSSMMAPHQYQQQQQQQQAQQCQQQQNSSSHGNIEYKNEGIRRAFSIVGSADYMAPEILTSQGYDYGVDYWSLGCILFEFLCGYSPFQADDTRQTCVNVWHWRKVLKRPVYDTEENLEFNLTDEAWDLMTRLITDREERYTTLQQVKDHPWFAALDWTKLREMKASFVPVLSTPMDTSYFDDFSNPEDMVGYKDVLLRQAQVEDAEEKAAAEAAATAAAAEAEQGRADQDGVQARGGRVGGGIDTTESNKNGSSGSLPYVLRVQDPWRGAFVGFSYRTTTPS</sequence>
<dbReference type="SMART" id="SM00220">
    <property type="entry name" value="S_TKc"/>
    <property type="match status" value="1"/>
</dbReference>
<dbReference type="EMBL" id="JAAAIL010000485">
    <property type="protein sequence ID" value="KAG0275384.1"/>
    <property type="molecule type" value="Genomic_DNA"/>
</dbReference>
<dbReference type="GO" id="GO:0004674">
    <property type="term" value="F:protein serine/threonine kinase activity"/>
    <property type="evidence" value="ECO:0007669"/>
    <property type="project" value="UniProtKB-KW"/>
</dbReference>
<dbReference type="PROSITE" id="PS51285">
    <property type="entry name" value="AGC_KINASE_CTER"/>
    <property type="match status" value="1"/>
</dbReference>
<feature type="compositionally biased region" description="Polar residues" evidence="11">
    <location>
        <begin position="634"/>
        <end position="645"/>
    </location>
</feature>
<dbReference type="Proteomes" id="UP001194580">
    <property type="component" value="Unassembled WGS sequence"/>
</dbReference>
<feature type="region of interest" description="Disordered" evidence="11">
    <location>
        <begin position="602"/>
        <end position="646"/>
    </location>
</feature>
<evidence type="ECO:0000256" key="2">
    <source>
        <dbReference type="ARBA" id="ARBA00022527"/>
    </source>
</evidence>
<feature type="region of interest" description="Disordered" evidence="11">
    <location>
        <begin position="395"/>
        <end position="423"/>
    </location>
</feature>
<proteinExistence type="predicted"/>
<evidence type="ECO:0000256" key="6">
    <source>
        <dbReference type="ARBA" id="ARBA00022777"/>
    </source>
</evidence>
<dbReference type="PROSITE" id="PS00108">
    <property type="entry name" value="PROTEIN_KINASE_ST"/>
    <property type="match status" value="1"/>
</dbReference>
<feature type="region of interest" description="Disordered" evidence="11">
    <location>
        <begin position="1"/>
        <end position="121"/>
    </location>
</feature>
<comment type="catalytic activity">
    <reaction evidence="9">
        <text>L-seryl-[protein] + ATP = O-phospho-L-seryl-[protein] + ADP + H(+)</text>
        <dbReference type="Rhea" id="RHEA:17989"/>
        <dbReference type="Rhea" id="RHEA-COMP:9863"/>
        <dbReference type="Rhea" id="RHEA-COMP:11604"/>
        <dbReference type="ChEBI" id="CHEBI:15378"/>
        <dbReference type="ChEBI" id="CHEBI:29999"/>
        <dbReference type="ChEBI" id="CHEBI:30616"/>
        <dbReference type="ChEBI" id="CHEBI:83421"/>
        <dbReference type="ChEBI" id="CHEBI:456216"/>
        <dbReference type="EC" id="2.7.11.1"/>
    </reaction>
</comment>
<keyword evidence="3" id="KW-0597">Phosphoprotein</keyword>
<dbReference type="SUPFAM" id="SSF56112">
    <property type="entry name" value="Protein kinase-like (PK-like)"/>
    <property type="match status" value="1"/>
</dbReference>
<evidence type="ECO:0000256" key="10">
    <source>
        <dbReference type="PROSITE-ProRule" id="PRU10141"/>
    </source>
</evidence>
<reference evidence="14" key="1">
    <citation type="journal article" date="2020" name="Fungal Divers.">
        <title>Resolving the Mortierellaceae phylogeny through synthesis of multi-gene phylogenetics and phylogenomics.</title>
        <authorList>
            <person name="Vandepol N."/>
            <person name="Liber J."/>
            <person name="Desiro A."/>
            <person name="Na H."/>
            <person name="Kennedy M."/>
            <person name="Barry K."/>
            <person name="Grigoriev I.V."/>
            <person name="Miller A.N."/>
            <person name="O'Donnell K."/>
            <person name="Stajich J.E."/>
            <person name="Bonito G."/>
        </authorList>
    </citation>
    <scope>NUCLEOTIDE SEQUENCE</scope>
    <source>
        <strain evidence="14">NRRL 28262</strain>
    </source>
</reference>
<dbReference type="SMART" id="SM00133">
    <property type="entry name" value="S_TK_X"/>
    <property type="match status" value="1"/>
</dbReference>
<evidence type="ECO:0000256" key="3">
    <source>
        <dbReference type="ARBA" id="ARBA00022553"/>
    </source>
</evidence>
<gene>
    <name evidence="14" type="ORF">BGZ95_008840</name>
</gene>
<evidence type="ECO:0000313" key="14">
    <source>
        <dbReference type="EMBL" id="KAG0275384.1"/>
    </source>
</evidence>
<accession>A0AAD4H651</accession>
<feature type="compositionally biased region" description="Low complexity" evidence="11">
    <location>
        <begin position="398"/>
        <end position="415"/>
    </location>
</feature>
<keyword evidence="4" id="KW-0808">Transferase</keyword>
<dbReference type="GO" id="GO:0005524">
    <property type="term" value="F:ATP binding"/>
    <property type="evidence" value="ECO:0007669"/>
    <property type="project" value="UniProtKB-UniRule"/>
</dbReference>
<evidence type="ECO:0000259" key="12">
    <source>
        <dbReference type="PROSITE" id="PS50011"/>
    </source>
</evidence>
<evidence type="ECO:0000256" key="11">
    <source>
        <dbReference type="SAM" id="MobiDB-lite"/>
    </source>
</evidence>
<evidence type="ECO:0000313" key="15">
    <source>
        <dbReference type="Proteomes" id="UP001194580"/>
    </source>
</evidence>
<dbReference type="InterPro" id="IPR011009">
    <property type="entry name" value="Kinase-like_dom_sf"/>
</dbReference>
<feature type="domain" description="Protein kinase" evidence="12">
    <location>
        <begin position="209"/>
        <end position="541"/>
    </location>
</feature>
<evidence type="ECO:0000256" key="4">
    <source>
        <dbReference type="ARBA" id="ARBA00022679"/>
    </source>
</evidence>
<dbReference type="EC" id="2.7.11.1" evidence="1"/>
<dbReference type="GO" id="GO:0005816">
    <property type="term" value="C:spindle pole body"/>
    <property type="evidence" value="ECO:0007669"/>
    <property type="project" value="TreeGrafter"/>
</dbReference>
<feature type="compositionally biased region" description="Low complexity" evidence="11">
    <location>
        <begin position="602"/>
        <end position="611"/>
    </location>
</feature>
<dbReference type="AlphaFoldDB" id="A0AAD4H651"/>
<organism evidence="14 15">
    <name type="scientific">Linnemannia exigua</name>
    <dbReference type="NCBI Taxonomy" id="604196"/>
    <lineage>
        <taxon>Eukaryota</taxon>
        <taxon>Fungi</taxon>
        <taxon>Fungi incertae sedis</taxon>
        <taxon>Mucoromycota</taxon>
        <taxon>Mortierellomycotina</taxon>
        <taxon>Mortierellomycetes</taxon>
        <taxon>Mortierellales</taxon>
        <taxon>Mortierellaceae</taxon>
        <taxon>Linnemannia</taxon>
    </lineage>
</organism>
<evidence type="ECO:0000256" key="7">
    <source>
        <dbReference type="ARBA" id="ARBA00022840"/>
    </source>
</evidence>
<dbReference type="InterPro" id="IPR008271">
    <property type="entry name" value="Ser/Thr_kinase_AS"/>
</dbReference>
<dbReference type="FunFam" id="3.30.200.20:FF:000109">
    <property type="entry name" value="Non-specific serine/threonine protein kinase"/>
    <property type="match status" value="1"/>
</dbReference>
<evidence type="ECO:0000256" key="8">
    <source>
        <dbReference type="ARBA" id="ARBA00047899"/>
    </source>
</evidence>
<dbReference type="PROSITE" id="PS00107">
    <property type="entry name" value="PROTEIN_KINASE_ATP"/>
    <property type="match status" value="1"/>
</dbReference>
<evidence type="ECO:0000256" key="9">
    <source>
        <dbReference type="ARBA" id="ARBA00048679"/>
    </source>
</evidence>
<dbReference type="PROSITE" id="PS50011">
    <property type="entry name" value="PROTEIN_KINASE_DOM"/>
    <property type="match status" value="1"/>
</dbReference>
<feature type="domain" description="AGC-kinase C-terminal" evidence="13">
    <location>
        <begin position="542"/>
        <end position="671"/>
    </location>
</feature>
<dbReference type="GO" id="GO:0035556">
    <property type="term" value="P:intracellular signal transduction"/>
    <property type="evidence" value="ECO:0007669"/>
    <property type="project" value="TreeGrafter"/>
</dbReference>
<keyword evidence="7 10" id="KW-0067">ATP-binding</keyword>
<keyword evidence="6" id="KW-0418">Kinase</keyword>
<comment type="catalytic activity">
    <reaction evidence="8">
        <text>L-threonyl-[protein] + ATP = O-phospho-L-threonyl-[protein] + ADP + H(+)</text>
        <dbReference type="Rhea" id="RHEA:46608"/>
        <dbReference type="Rhea" id="RHEA-COMP:11060"/>
        <dbReference type="Rhea" id="RHEA-COMP:11605"/>
        <dbReference type="ChEBI" id="CHEBI:15378"/>
        <dbReference type="ChEBI" id="CHEBI:30013"/>
        <dbReference type="ChEBI" id="CHEBI:30616"/>
        <dbReference type="ChEBI" id="CHEBI:61977"/>
        <dbReference type="ChEBI" id="CHEBI:456216"/>
        <dbReference type="EC" id="2.7.11.1"/>
    </reaction>
</comment>
<dbReference type="PANTHER" id="PTHR24356">
    <property type="entry name" value="SERINE/THREONINE-PROTEIN KINASE"/>
    <property type="match status" value="1"/>
</dbReference>
<dbReference type="PANTHER" id="PTHR24356:SF417">
    <property type="entry name" value="CELL CYCLE PROTEIN KINASE DBF2-RELATED"/>
    <property type="match status" value="1"/>
</dbReference>
<evidence type="ECO:0000256" key="1">
    <source>
        <dbReference type="ARBA" id="ARBA00012513"/>
    </source>
</evidence>
<dbReference type="InterPro" id="IPR000719">
    <property type="entry name" value="Prot_kinase_dom"/>
</dbReference>
<feature type="compositionally biased region" description="Polar residues" evidence="11">
    <location>
        <begin position="108"/>
        <end position="120"/>
    </location>
</feature>
<name>A0AAD4H651_9FUNG</name>
<dbReference type="InterPro" id="IPR000961">
    <property type="entry name" value="AGC-kinase_C"/>
</dbReference>
<evidence type="ECO:0000256" key="5">
    <source>
        <dbReference type="ARBA" id="ARBA00022741"/>
    </source>
</evidence>
<protein>
    <recommendedName>
        <fullName evidence="1">non-specific serine/threonine protein kinase</fullName>
        <ecNumber evidence="1">2.7.11.1</ecNumber>
    </recommendedName>
</protein>
<dbReference type="InterPro" id="IPR017441">
    <property type="entry name" value="Protein_kinase_ATP_BS"/>
</dbReference>
<dbReference type="Gene3D" id="3.30.200.20">
    <property type="entry name" value="Phosphorylase Kinase, domain 1"/>
    <property type="match status" value="1"/>
</dbReference>
<keyword evidence="5 10" id="KW-0547">Nucleotide-binding</keyword>
<feature type="compositionally biased region" description="Low complexity" evidence="11">
    <location>
        <begin position="24"/>
        <end position="53"/>
    </location>
</feature>
<evidence type="ECO:0000259" key="13">
    <source>
        <dbReference type="PROSITE" id="PS51285"/>
    </source>
</evidence>